<dbReference type="SUPFAM" id="SSF55021">
    <property type="entry name" value="ACT-like"/>
    <property type="match status" value="1"/>
</dbReference>
<dbReference type="NCBIfam" id="NF010078">
    <property type="entry name" value="PRK13562.1"/>
    <property type="match status" value="1"/>
</dbReference>
<dbReference type="RefSeq" id="WP_017638116.1">
    <property type="nucleotide sequence ID" value="NZ_JAUOQO010000008.1"/>
</dbReference>
<name>A0AAW7YT17_9STAP</name>
<evidence type="ECO:0000313" key="3">
    <source>
        <dbReference type="Proteomes" id="UP001170310"/>
    </source>
</evidence>
<dbReference type="Pfam" id="PF22629">
    <property type="entry name" value="ACT_AHAS_ss"/>
    <property type="match status" value="1"/>
</dbReference>
<dbReference type="EMBL" id="JAUOQO010000008">
    <property type="protein sequence ID" value="MDO6574518.1"/>
    <property type="molecule type" value="Genomic_DNA"/>
</dbReference>
<dbReference type="InterPro" id="IPR002912">
    <property type="entry name" value="ACT_dom"/>
</dbReference>
<protein>
    <submittedName>
        <fullName evidence="2">ACT domain-containing protein</fullName>
    </submittedName>
</protein>
<evidence type="ECO:0000313" key="2">
    <source>
        <dbReference type="EMBL" id="MDO6574518.1"/>
    </source>
</evidence>
<dbReference type="InterPro" id="IPR045865">
    <property type="entry name" value="ACT-like_dom_sf"/>
</dbReference>
<evidence type="ECO:0000259" key="1">
    <source>
        <dbReference type="PROSITE" id="PS51671"/>
    </source>
</evidence>
<comment type="caution">
    <text evidence="2">The sequence shown here is derived from an EMBL/GenBank/DDBJ whole genome shotgun (WGS) entry which is preliminary data.</text>
</comment>
<dbReference type="InterPro" id="IPR054480">
    <property type="entry name" value="AHAS_small-like_ACT"/>
</dbReference>
<feature type="domain" description="ACT" evidence="1">
    <location>
        <begin position="4"/>
        <end position="80"/>
    </location>
</feature>
<proteinExistence type="predicted"/>
<dbReference type="Gene3D" id="3.30.70.260">
    <property type="match status" value="1"/>
</dbReference>
<dbReference type="AlphaFoldDB" id="A0AAW7YT17"/>
<dbReference type="Proteomes" id="UP001170310">
    <property type="component" value="Unassembled WGS sequence"/>
</dbReference>
<accession>A0AAW7YT17</accession>
<keyword evidence="3" id="KW-1185">Reference proteome</keyword>
<dbReference type="PROSITE" id="PS51671">
    <property type="entry name" value="ACT"/>
    <property type="match status" value="1"/>
</dbReference>
<reference evidence="2" key="1">
    <citation type="submission" date="2023-07" db="EMBL/GenBank/DDBJ databases">
        <title>Genome content predicts the carbon catabolic preferences of heterotrophic bacteria.</title>
        <authorList>
            <person name="Gralka M."/>
        </authorList>
    </citation>
    <scope>NUCLEOTIDE SEQUENCE</scope>
    <source>
        <strain evidence="2">E2R20</strain>
    </source>
</reference>
<organism evidence="2 3">
    <name type="scientific">Staphylococcus pasteuri_A</name>
    <dbReference type="NCBI Taxonomy" id="3062664"/>
    <lineage>
        <taxon>Bacteria</taxon>
        <taxon>Bacillati</taxon>
        <taxon>Bacillota</taxon>
        <taxon>Bacilli</taxon>
        <taxon>Bacillales</taxon>
        <taxon>Staphylococcaceae</taxon>
        <taxon>Staphylococcus</taxon>
    </lineage>
</organism>
<gene>
    <name evidence="2" type="ORF">Q4528_10115</name>
</gene>
<sequence>MRRHLKLEVMNQVSTLNRITSAFVRLQYNIEELHVKKRNDDPNVSDMELIVNIDDEELLNILINKLKQQINVLSVEQHSA</sequence>